<evidence type="ECO:0000259" key="2">
    <source>
        <dbReference type="Pfam" id="PF26059"/>
    </source>
</evidence>
<keyword evidence="1" id="KW-0812">Transmembrane</keyword>
<keyword evidence="1" id="KW-1133">Transmembrane helix</keyword>
<proteinExistence type="predicted"/>
<dbReference type="Pfam" id="PF26059">
    <property type="entry name" value="DUF8020"/>
    <property type="match status" value="1"/>
</dbReference>
<evidence type="ECO:0000256" key="1">
    <source>
        <dbReference type="SAM" id="Phobius"/>
    </source>
</evidence>
<protein>
    <recommendedName>
        <fullName evidence="2">DUF8020 domain-containing protein</fullName>
    </recommendedName>
</protein>
<organism evidence="3 4">
    <name type="scientific">Nocardia tengchongensis</name>
    <dbReference type="NCBI Taxonomy" id="2055889"/>
    <lineage>
        <taxon>Bacteria</taxon>
        <taxon>Bacillati</taxon>
        <taxon>Actinomycetota</taxon>
        <taxon>Actinomycetes</taxon>
        <taxon>Mycobacteriales</taxon>
        <taxon>Nocardiaceae</taxon>
        <taxon>Nocardia</taxon>
    </lineage>
</organism>
<feature type="domain" description="DUF8020" evidence="2">
    <location>
        <begin position="98"/>
        <end position="165"/>
    </location>
</feature>
<dbReference type="Proteomes" id="UP000683310">
    <property type="component" value="Chromosome"/>
</dbReference>
<feature type="transmembrane region" description="Helical" evidence="1">
    <location>
        <begin position="58"/>
        <end position="77"/>
    </location>
</feature>
<keyword evidence="4" id="KW-1185">Reference proteome</keyword>
<reference evidence="3 4" key="1">
    <citation type="submission" date="2021-04" db="EMBL/GenBank/DDBJ databases">
        <title>Nocardia tengchongensis.</title>
        <authorList>
            <person name="Zhuang k."/>
            <person name="Ran Y."/>
            <person name="Li W."/>
        </authorList>
    </citation>
    <scope>NUCLEOTIDE SEQUENCE [LARGE SCALE GENOMIC DNA]</scope>
    <source>
        <strain evidence="3 4">CFH S0057</strain>
    </source>
</reference>
<evidence type="ECO:0000313" key="3">
    <source>
        <dbReference type="EMBL" id="QVI20984.1"/>
    </source>
</evidence>
<evidence type="ECO:0000313" key="4">
    <source>
        <dbReference type="Proteomes" id="UP000683310"/>
    </source>
</evidence>
<dbReference type="EMBL" id="CP074371">
    <property type="protein sequence ID" value="QVI20984.1"/>
    <property type="molecule type" value="Genomic_DNA"/>
</dbReference>
<sequence length="302" mass="31289">MPPARHRIIRVHILRMNSEIRIYIRPVGTTVLDGIRCCPETDAGSGIPRGNIPMRIRLLAFATAALTAAGLVAPAAGSAAAPGPDVRLADAVTAVQAVSGDARIVDRSVVLRTDLGTFRTTTDQLQILDPQGVVVGAIPLTITKQDTTYPIDARIDGDSATLTPSPDRARPVSTEERRIAAELHAAAETQAEDPVAQQIADPDSFEDRMNTVFQNVNNELTVALAVGTLLGAVIGAPLGCVLLGAGQGLAVGALTLGTLAIPGAVTGCLEGAVAGPGSASWFSTCSSAYRRCWPRPCTPSTS</sequence>
<dbReference type="InterPro" id="IPR058333">
    <property type="entry name" value="DUF8020"/>
</dbReference>
<gene>
    <name evidence="3" type="ORF">KHQ06_33805</name>
</gene>
<name>A0ABX8CN29_9NOCA</name>
<keyword evidence="1" id="KW-0472">Membrane</keyword>
<accession>A0ABX8CN29</accession>